<reference evidence="2" key="2">
    <citation type="submission" date="2020-11" db="EMBL/GenBank/DDBJ databases">
        <authorList>
            <person name="McCartney M.A."/>
            <person name="Auch B."/>
            <person name="Kono T."/>
            <person name="Mallez S."/>
            <person name="Becker A."/>
            <person name="Gohl D.M."/>
            <person name="Silverstein K.A.T."/>
            <person name="Koren S."/>
            <person name="Bechman K.B."/>
            <person name="Herman A."/>
            <person name="Abrahante J.E."/>
            <person name="Garbe J."/>
        </authorList>
    </citation>
    <scope>NUCLEOTIDE SEQUENCE</scope>
    <source>
        <strain evidence="2">Duluth1</strain>
        <tissue evidence="2">Whole animal</tissue>
    </source>
</reference>
<evidence type="ECO:0000259" key="1">
    <source>
        <dbReference type="PROSITE" id="PS50041"/>
    </source>
</evidence>
<dbReference type="SUPFAM" id="SSF56436">
    <property type="entry name" value="C-type lectin-like"/>
    <property type="match status" value="1"/>
</dbReference>
<protein>
    <recommendedName>
        <fullName evidence="1">C-type lectin domain-containing protein</fullName>
    </recommendedName>
</protein>
<sequence>MQYYRETSGIPSGDPVLVLQTDNTLHCALKCNSLAVCQAFRFANRTCELFNASFVPCHGSGCFAVFTADGWPSCPDGWLVFEGSCFMFGNSSANFTAAQNFCKSHGGNLIHVNSAPENDFVRSHARTLQGRFWLALNQPEEGHWIWVDTNTTDTFLGWAPNEPDWSAGECAVFEGQKDYQWADYPCVYNDVIPLCEISGE</sequence>
<dbReference type="InterPro" id="IPR016187">
    <property type="entry name" value="CTDL_fold"/>
</dbReference>
<dbReference type="CDD" id="cd00037">
    <property type="entry name" value="CLECT"/>
    <property type="match status" value="1"/>
</dbReference>
<dbReference type="SMART" id="SM00034">
    <property type="entry name" value="CLECT"/>
    <property type="match status" value="1"/>
</dbReference>
<dbReference type="InterPro" id="IPR016186">
    <property type="entry name" value="C-type_lectin-like/link_sf"/>
</dbReference>
<proteinExistence type="predicted"/>
<gene>
    <name evidence="2" type="ORF">DPMN_085959</name>
</gene>
<evidence type="ECO:0000313" key="2">
    <source>
        <dbReference type="EMBL" id="KAH3698439.1"/>
    </source>
</evidence>
<name>A0A9D4BKR0_DREPO</name>
<dbReference type="Gene3D" id="3.10.100.10">
    <property type="entry name" value="Mannose-Binding Protein A, subunit A"/>
    <property type="match status" value="1"/>
</dbReference>
<dbReference type="PROSITE" id="PS50041">
    <property type="entry name" value="C_TYPE_LECTIN_2"/>
    <property type="match status" value="1"/>
</dbReference>
<feature type="domain" description="C-type lectin" evidence="1">
    <location>
        <begin position="81"/>
        <end position="186"/>
    </location>
</feature>
<reference evidence="2" key="1">
    <citation type="journal article" date="2019" name="bioRxiv">
        <title>The Genome of the Zebra Mussel, Dreissena polymorpha: A Resource for Invasive Species Research.</title>
        <authorList>
            <person name="McCartney M.A."/>
            <person name="Auch B."/>
            <person name="Kono T."/>
            <person name="Mallez S."/>
            <person name="Zhang Y."/>
            <person name="Obille A."/>
            <person name="Becker A."/>
            <person name="Abrahante J.E."/>
            <person name="Garbe J."/>
            <person name="Badalamenti J.P."/>
            <person name="Herman A."/>
            <person name="Mangelson H."/>
            <person name="Liachko I."/>
            <person name="Sullivan S."/>
            <person name="Sone E.D."/>
            <person name="Koren S."/>
            <person name="Silverstein K.A.T."/>
            <person name="Beckman K.B."/>
            <person name="Gohl D.M."/>
        </authorList>
    </citation>
    <scope>NUCLEOTIDE SEQUENCE</scope>
    <source>
        <strain evidence="2">Duluth1</strain>
        <tissue evidence="2">Whole animal</tissue>
    </source>
</reference>
<dbReference type="PANTHER" id="PTHR22803">
    <property type="entry name" value="MANNOSE, PHOSPHOLIPASE, LECTIN RECEPTOR RELATED"/>
    <property type="match status" value="1"/>
</dbReference>
<organism evidence="2 3">
    <name type="scientific">Dreissena polymorpha</name>
    <name type="common">Zebra mussel</name>
    <name type="synonym">Mytilus polymorpha</name>
    <dbReference type="NCBI Taxonomy" id="45954"/>
    <lineage>
        <taxon>Eukaryota</taxon>
        <taxon>Metazoa</taxon>
        <taxon>Spiralia</taxon>
        <taxon>Lophotrochozoa</taxon>
        <taxon>Mollusca</taxon>
        <taxon>Bivalvia</taxon>
        <taxon>Autobranchia</taxon>
        <taxon>Heteroconchia</taxon>
        <taxon>Euheterodonta</taxon>
        <taxon>Imparidentia</taxon>
        <taxon>Neoheterodontei</taxon>
        <taxon>Myida</taxon>
        <taxon>Dreissenoidea</taxon>
        <taxon>Dreissenidae</taxon>
        <taxon>Dreissena</taxon>
    </lineage>
</organism>
<dbReference type="InterPro" id="IPR050111">
    <property type="entry name" value="C-type_lectin/snaclec_domain"/>
</dbReference>
<dbReference type="Proteomes" id="UP000828390">
    <property type="component" value="Unassembled WGS sequence"/>
</dbReference>
<evidence type="ECO:0000313" key="3">
    <source>
        <dbReference type="Proteomes" id="UP000828390"/>
    </source>
</evidence>
<keyword evidence="3" id="KW-1185">Reference proteome</keyword>
<dbReference type="EMBL" id="JAIWYP010000016">
    <property type="protein sequence ID" value="KAH3698439.1"/>
    <property type="molecule type" value="Genomic_DNA"/>
</dbReference>
<accession>A0A9D4BKR0</accession>
<dbReference type="Pfam" id="PF00059">
    <property type="entry name" value="Lectin_C"/>
    <property type="match status" value="1"/>
</dbReference>
<dbReference type="AlphaFoldDB" id="A0A9D4BKR0"/>
<comment type="caution">
    <text evidence="2">The sequence shown here is derived from an EMBL/GenBank/DDBJ whole genome shotgun (WGS) entry which is preliminary data.</text>
</comment>
<dbReference type="OrthoDB" id="418245at2759"/>
<dbReference type="InterPro" id="IPR001304">
    <property type="entry name" value="C-type_lectin-like"/>
</dbReference>